<reference evidence="3 5" key="1">
    <citation type="submission" date="2019-11" db="EMBL/GenBank/DDBJ databases">
        <title>Eggerthellaceae novel genus isolated from the rectal contents of marmort.</title>
        <authorList>
            <person name="Zhang G."/>
        </authorList>
    </citation>
    <scope>NUCLEOTIDE SEQUENCE [LARGE SCALE GENOMIC DNA]</scope>
    <source>
        <strain evidence="5">zg-886</strain>
        <strain evidence="3">Zg-886</strain>
    </source>
</reference>
<organism evidence="4 6">
    <name type="scientific">Xiamenia xianingshaonis</name>
    <dbReference type="NCBI Taxonomy" id="2682776"/>
    <lineage>
        <taxon>Bacteria</taxon>
        <taxon>Bacillati</taxon>
        <taxon>Actinomycetota</taxon>
        <taxon>Coriobacteriia</taxon>
        <taxon>Eggerthellales</taxon>
        <taxon>Eggerthellaceae</taxon>
        <taxon>Xiamenia</taxon>
    </lineage>
</organism>
<evidence type="ECO:0000313" key="3">
    <source>
        <dbReference type="EMBL" id="NHM13405.1"/>
    </source>
</evidence>
<dbReference type="EMBL" id="CP072829">
    <property type="protein sequence ID" value="QTU84517.1"/>
    <property type="molecule type" value="Genomic_DNA"/>
</dbReference>
<dbReference type="InterPro" id="IPR005801">
    <property type="entry name" value="ADC_synthase"/>
</dbReference>
<dbReference type="GO" id="GO:0000162">
    <property type="term" value="P:L-tryptophan biosynthetic process"/>
    <property type="evidence" value="ECO:0007669"/>
    <property type="project" value="TreeGrafter"/>
</dbReference>
<sequence>MTEPRLAHVEALLARGTCRRVPVKRELYADFITPVEALRRLRAASHHCFLLESAEANEQRGRYTFLGCNPSLEITCTDGRIRVRRNVEGADPVVETFSVDHPASAIRAILAEHQSADLPDFPPFTGGLVGYFSYDYVKYAEPRLRTAAPEGDFLDADLMLFDSVVVFDSFKQKIILVTGVYGNADDPLDSDAVRASYEAASARLDVFEHLLKNGPAHDFPPLHLASPLTPRCSKSEYAAMIEAAKTRIREGDIFQVVLSNPLSAPAEGSLFDAYRVLRCENPSPYLFYFTSDDVEIAGASPETLVRLQHGRLETYPLAGTRPRGATPAQDAAAEADLLADEKELAEHNMLVDLGRNDLGRVSVLGSVQVERYLDVLRFSRVMHLGSTVASDIDPDKDALDAIDAVLPAGTLSGAPKLRACQIIQELEGAPRGIYGGAVGYLDFSGNMDLCIAIRLAYQKAGVVRVQSGAGIVADSVAENEWHECANKARAVVDALQTAEGGLA</sequence>
<dbReference type="Proteomes" id="UP000671910">
    <property type="component" value="Chromosome"/>
</dbReference>
<dbReference type="InterPro" id="IPR019999">
    <property type="entry name" value="Anth_synth_I-like"/>
</dbReference>
<accession>A0A9E6SUR4</accession>
<dbReference type="EMBL" id="WPCR01000001">
    <property type="protein sequence ID" value="NHM13405.1"/>
    <property type="molecule type" value="Genomic_DNA"/>
</dbReference>
<dbReference type="Proteomes" id="UP000636394">
    <property type="component" value="Unassembled WGS sequence"/>
</dbReference>
<reference evidence="4" key="2">
    <citation type="submission" date="2021-04" db="EMBL/GenBank/DDBJ databases">
        <title>Novel species in family Eggerthellaceae.</title>
        <authorList>
            <person name="Zhang G."/>
        </authorList>
    </citation>
    <scope>NUCLEOTIDE SEQUENCE</scope>
    <source>
        <strain evidence="4">Zg-886</strain>
    </source>
</reference>
<evidence type="ECO:0000313" key="4">
    <source>
        <dbReference type="EMBL" id="QTU84517.1"/>
    </source>
</evidence>
<evidence type="ECO:0000313" key="6">
    <source>
        <dbReference type="Proteomes" id="UP000671910"/>
    </source>
</evidence>
<feature type="domain" description="Chorismate-utilising enzyme C-terminal" evidence="1">
    <location>
        <begin position="234"/>
        <end position="487"/>
    </location>
</feature>
<dbReference type="InterPro" id="IPR015890">
    <property type="entry name" value="Chorismate_C"/>
</dbReference>
<dbReference type="PANTHER" id="PTHR11236:SF9">
    <property type="entry name" value="ANTHRANILATE SYNTHASE COMPONENT 1"/>
    <property type="match status" value="1"/>
</dbReference>
<dbReference type="InterPro" id="IPR006805">
    <property type="entry name" value="Anth_synth_I_N"/>
</dbReference>
<evidence type="ECO:0000259" key="2">
    <source>
        <dbReference type="Pfam" id="PF04715"/>
    </source>
</evidence>
<dbReference type="SUPFAM" id="SSF56322">
    <property type="entry name" value="ADC synthase"/>
    <property type="match status" value="1"/>
</dbReference>
<evidence type="ECO:0000313" key="5">
    <source>
        <dbReference type="Proteomes" id="UP000636394"/>
    </source>
</evidence>
<name>A0A9E6SUR4_9ACTN</name>
<gene>
    <name evidence="3" type="ORF">GMI68_01230</name>
    <name evidence="4" type="ORF">J7S26_00870</name>
</gene>
<dbReference type="RefSeq" id="WP_166338212.1">
    <property type="nucleotide sequence ID" value="NZ_CP072829.1"/>
</dbReference>
<dbReference type="PANTHER" id="PTHR11236">
    <property type="entry name" value="AMINOBENZOATE/ANTHRANILATE SYNTHASE"/>
    <property type="match status" value="1"/>
</dbReference>
<dbReference type="AlphaFoldDB" id="A0A9E6SUR4"/>
<evidence type="ECO:0000259" key="1">
    <source>
        <dbReference type="Pfam" id="PF00425"/>
    </source>
</evidence>
<protein>
    <submittedName>
        <fullName evidence="3 4">Anthranilate synthase component I</fullName>
    </submittedName>
</protein>
<dbReference type="Gene3D" id="3.60.120.10">
    <property type="entry name" value="Anthranilate synthase"/>
    <property type="match status" value="1"/>
</dbReference>
<feature type="domain" description="Anthranilate synthase component I N-terminal" evidence="2">
    <location>
        <begin position="31"/>
        <end position="175"/>
    </location>
</feature>
<dbReference type="Pfam" id="PF04715">
    <property type="entry name" value="Anth_synt_I_N"/>
    <property type="match status" value="1"/>
</dbReference>
<keyword evidence="5" id="KW-1185">Reference proteome</keyword>
<dbReference type="Pfam" id="PF00425">
    <property type="entry name" value="Chorismate_bind"/>
    <property type="match status" value="1"/>
</dbReference>
<dbReference type="PRINTS" id="PR00095">
    <property type="entry name" value="ANTSNTHASEI"/>
</dbReference>
<proteinExistence type="predicted"/>
<dbReference type="KEGG" id="ebz:J7S26_00870"/>